<comment type="cofactor">
    <cofactor evidence="1">
        <name>Mg(2+)</name>
        <dbReference type="ChEBI" id="CHEBI:18420"/>
    </cofactor>
</comment>
<gene>
    <name evidence="8" type="ORF">FHK98_10335</name>
</gene>
<evidence type="ECO:0000313" key="8">
    <source>
        <dbReference type="EMBL" id="MBA4465970.1"/>
    </source>
</evidence>
<dbReference type="NCBIfam" id="TIGR01482">
    <property type="entry name" value="SPP-subfamily"/>
    <property type="match status" value="1"/>
</dbReference>
<protein>
    <recommendedName>
        <fullName evidence="4">sucrose-phosphate phosphatase</fullName>
        <ecNumber evidence="4">3.1.3.24</ecNumber>
    </recommendedName>
</protein>
<dbReference type="PANTHER" id="PTHR46521:SF4">
    <property type="entry name" value="SUCROSE-PHOSPHATASE 2-RELATED"/>
    <property type="match status" value="1"/>
</dbReference>
<dbReference type="SFLD" id="SFLDS00003">
    <property type="entry name" value="Haloacid_Dehalogenase"/>
    <property type="match status" value="1"/>
</dbReference>
<dbReference type="InterPro" id="IPR036412">
    <property type="entry name" value="HAD-like_sf"/>
</dbReference>
<dbReference type="NCBIfam" id="TIGR01485">
    <property type="entry name" value="SPP_plant-cyano"/>
    <property type="match status" value="1"/>
</dbReference>
<dbReference type="NCBIfam" id="TIGR01484">
    <property type="entry name" value="HAD-SF-IIB"/>
    <property type="match status" value="1"/>
</dbReference>
<dbReference type="AlphaFoldDB" id="A0A838WP16"/>
<proteinExistence type="inferred from homology"/>
<evidence type="ECO:0000259" key="7">
    <source>
        <dbReference type="Pfam" id="PF05116"/>
    </source>
</evidence>
<name>A0A838WP16_9CYAN</name>
<keyword evidence="5 8" id="KW-0378">Hydrolase</keyword>
<organism evidence="8 9">
    <name type="scientific">Cylindrospermopsis raciborskii CS-506_A</name>
    <dbReference type="NCBI Taxonomy" id="2585140"/>
    <lineage>
        <taxon>Bacteria</taxon>
        <taxon>Bacillati</taxon>
        <taxon>Cyanobacteriota</taxon>
        <taxon>Cyanophyceae</taxon>
        <taxon>Nostocales</taxon>
        <taxon>Aphanizomenonaceae</taxon>
        <taxon>Cylindrospermopsis</taxon>
    </lineage>
</organism>
<evidence type="ECO:0000256" key="4">
    <source>
        <dbReference type="ARBA" id="ARBA00013112"/>
    </source>
</evidence>
<dbReference type="GO" id="GO:0050307">
    <property type="term" value="F:sucrose-phosphate phosphatase activity"/>
    <property type="evidence" value="ECO:0007669"/>
    <property type="project" value="UniProtKB-EC"/>
</dbReference>
<dbReference type="EC" id="3.1.3.24" evidence="4"/>
<comment type="pathway">
    <text evidence="2">Glycan biosynthesis; sucrose biosynthesis; sucrose from D-fructose 6-phosphate and UDP-alpha-D-glucose: step 2/2.</text>
</comment>
<evidence type="ECO:0000256" key="3">
    <source>
        <dbReference type="ARBA" id="ARBA00007211"/>
    </source>
</evidence>
<comment type="similarity">
    <text evidence="3">Belongs to the sucrose phosphatase family.</text>
</comment>
<evidence type="ECO:0000313" key="9">
    <source>
        <dbReference type="Proteomes" id="UP000538075"/>
    </source>
</evidence>
<dbReference type="GO" id="GO:0000287">
    <property type="term" value="F:magnesium ion binding"/>
    <property type="evidence" value="ECO:0007669"/>
    <property type="project" value="InterPro"/>
</dbReference>
<dbReference type="InterPro" id="IPR012847">
    <property type="entry name" value="Sucrose_phosphatase_pln/cyn"/>
</dbReference>
<dbReference type="PANTHER" id="PTHR46521">
    <property type="entry name" value="SUCROSE-PHOSPHATASE 2-RELATED"/>
    <property type="match status" value="1"/>
</dbReference>
<comment type="caution">
    <text evidence="8">The sequence shown here is derived from an EMBL/GenBank/DDBJ whole genome shotgun (WGS) entry which is preliminary data.</text>
</comment>
<dbReference type="InterPro" id="IPR006379">
    <property type="entry name" value="HAD-SF_hydro_IIB"/>
</dbReference>
<dbReference type="SUPFAM" id="SSF56784">
    <property type="entry name" value="HAD-like"/>
    <property type="match status" value="1"/>
</dbReference>
<dbReference type="UniPathway" id="UPA00371">
    <property type="reaction ID" value="UER00546"/>
</dbReference>
<dbReference type="Proteomes" id="UP000538075">
    <property type="component" value="Unassembled WGS sequence"/>
</dbReference>
<dbReference type="SFLD" id="SFLDG01141">
    <property type="entry name" value="C2.B.1:_Sucrose_Phosphatase_Li"/>
    <property type="match status" value="1"/>
</dbReference>
<dbReference type="InterPro" id="IPR051518">
    <property type="entry name" value="Sucrose_Phosphatase"/>
</dbReference>
<evidence type="ECO:0000256" key="6">
    <source>
        <dbReference type="ARBA" id="ARBA00048036"/>
    </source>
</evidence>
<feature type="domain" description="Sucrose phosphatase-like" evidence="7">
    <location>
        <begin position="4"/>
        <end position="261"/>
    </location>
</feature>
<dbReference type="Pfam" id="PF05116">
    <property type="entry name" value="S6PP"/>
    <property type="match status" value="1"/>
</dbReference>
<sequence>MCAKFLFVSDLDHTLVGNDLAMVRLLDDLQLHRSQHGTQIVYSTGRSLHLYQELQESQKRKQRELIKPDILVCAVGTEIYHCNSKEELVLDQEWSKHLSYNWDRELVATTAANFPSLKPQPESEQRPFKVSYFVREEKAVQIALELENLLVKEAKVEIQIICSHSDHKEYNRNLDILPSSANKGMAMTFVREKLAIDLEKTVACGDSGNDIALFDNRQEKGIIVGNAQRELLDWHHNNPNPNRYLAKTNFADGIAEGLRYFSLL</sequence>
<dbReference type="InterPro" id="IPR023214">
    <property type="entry name" value="HAD_sf"/>
</dbReference>
<comment type="catalytic activity">
    <reaction evidence="6">
        <text>sucrose 6(F)-phosphate + H2O = sucrose + phosphate</text>
        <dbReference type="Rhea" id="RHEA:19289"/>
        <dbReference type="ChEBI" id="CHEBI:15377"/>
        <dbReference type="ChEBI" id="CHEBI:17992"/>
        <dbReference type="ChEBI" id="CHEBI:43474"/>
        <dbReference type="ChEBI" id="CHEBI:57723"/>
        <dbReference type="EC" id="3.1.3.24"/>
    </reaction>
</comment>
<evidence type="ECO:0000256" key="2">
    <source>
        <dbReference type="ARBA" id="ARBA00005070"/>
    </source>
</evidence>
<evidence type="ECO:0000256" key="5">
    <source>
        <dbReference type="ARBA" id="ARBA00022801"/>
    </source>
</evidence>
<dbReference type="EMBL" id="VDFG01000715">
    <property type="protein sequence ID" value="MBA4465970.1"/>
    <property type="molecule type" value="Genomic_DNA"/>
</dbReference>
<dbReference type="GO" id="GO:0005986">
    <property type="term" value="P:sucrose biosynthetic process"/>
    <property type="evidence" value="ECO:0007669"/>
    <property type="project" value="UniProtKB-UniPathway"/>
</dbReference>
<dbReference type="Gene3D" id="3.90.1070.10">
    <property type="match status" value="1"/>
</dbReference>
<dbReference type="SFLD" id="SFLDG01140">
    <property type="entry name" value="C2.B:_Phosphomannomutase_and_P"/>
    <property type="match status" value="1"/>
</dbReference>
<evidence type="ECO:0000256" key="1">
    <source>
        <dbReference type="ARBA" id="ARBA00001946"/>
    </source>
</evidence>
<dbReference type="InterPro" id="IPR006380">
    <property type="entry name" value="SPP-like_dom"/>
</dbReference>
<dbReference type="Gene3D" id="3.40.50.1000">
    <property type="entry name" value="HAD superfamily/HAD-like"/>
    <property type="match status" value="1"/>
</dbReference>
<accession>A0A838WP16</accession>
<reference evidence="8 9" key="1">
    <citation type="journal article" date="2020" name="J. Appl. Phycol.">
        <title>Morphological changes and genome evolution in Raphidiopsis raciborskii CS-506 after 23 years in culture.</title>
        <authorList>
            <person name="Willis A."/>
            <person name="Bent S.J."/>
            <person name="Jameson I.D."/>
        </authorList>
    </citation>
    <scope>NUCLEOTIDE SEQUENCE [LARGE SCALE GENOMIC DNA]</scope>
    <source>
        <strain evidence="8 9">CS-506_A</strain>
    </source>
</reference>